<evidence type="ECO:0000256" key="8">
    <source>
        <dbReference type="ARBA" id="ARBA00022967"/>
    </source>
</evidence>
<evidence type="ECO:0000256" key="4">
    <source>
        <dbReference type="ARBA" id="ARBA00022519"/>
    </source>
</evidence>
<dbReference type="Gene3D" id="3.40.50.300">
    <property type="entry name" value="P-loop containing nucleotide triphosphate hydrolases"/>
    <property type="match status" value="1"/>
</dbReference>
<reference evidence="15 16" key="1">
    <citation type="submission" date="2019-07" db="EMBL/GenBank/DDBJ databases">
        <title>Rapid identification of Enteric Bacteria from Whole Genome Sequences (WGS) using Average Nucleotide Identity (ANI).</title>
        <authorList>
            <person name="Lane C."/>
        </authorList>
    </citation>
    <scope>NUCLEOTIDE SEQUENCE [LARGE SCALE GENOMIC DNA]</scope>
    <source>
        <strain evidence="15 16">D2411</strain>
    </source>
</reference>
<evidence type="ECO:0000256" key="5">
    <source>
        <dbReference type="ARBA" id="ARBA00022692"/>
    </source>
</evidence>
<comment type="caution">
    <text evidence="15">The sequence shown here is derived from an EMBL/GenBank/DDBJ whole genome shotgun (WGS) entry which is preliminary data.</text>
</comment>
<dbReference type="InterPro" id="IPR003838">
    <property type="entry name" value="ABC3_permease_C"/>
</dbReference>
<comment type="similarity">
    <text evidence="11">Belongs to the ABC transporter superfamily. Macrolide exporter (TC 3.A.1.122) family.</text>
</comment>
<evidence type="ECO:0000313" key="15">
    <source>
        <dbReference type="EMBL" id="TWO19731.1"/>
    </source>
</evidence>
<keyword evidence="9 13" id="KW-1133">Transmembrane helix</keyword>
<evidence type="ECO:0000256" key="2">
    <source>
        <dbReference type="ARBA" id="ARBA00022448"/>
    </source>
</evidence>
<dbReference type="Proteomes" id="UP000321812">
    <property type="component" value="Unassembled WGS sequence"/>
</dbReference>
<feature type="transmembrane region" description="Helical" evidence="13">
    <location>
        <begin position="268"/>
        <end position="288"/>
    </location>
</feature>
<evidence type="ECO:0000313" key="16">
    <source>
        <dbReference type="Proteomes" id="UP000321812"/>
    </source>
</evidence>
<dbReference type="Pfam" id="PF02687">
    <property type="entry name" value="FtsX"/>
    <property type="match status" value="1"/>
</dbReference>
<dbReference type="PROSITE" id="PS00211">
    <property type="entry name" value="ABC_TRANSPORTER_1"/>
    <property type="match status" value="1"/>
</dbReference>
<dbReference type="GO" id="GO:0005886">
    <property type="term" value="C:plasma membrane"/>
    <property type="evidence" value="ECO:0007669"/>
    <property type="project" value="UniProtKB-SubCell"/>
</dbReference>
<organism evidence="15 16">
    <name type="scientific">Campylobacter hyointestinalis</name>
    <dbReference type="NCBI Taxonomy" id="198"/>
    <lineage>
        <taxon>Bacteria</taxon>
        <taxon>Pseudomonadati</taxon>
        <taxon>Campylobacterota</taxon>
        <taxon>Epsilonproteobacteria</taxon>
        <taxon>Campylobacterales</taxon>
        <taxon>Campylobacteraceae</taxon>
        <taxon>Campylobacter</taxon>
    </lineage>
</organism>
<evidence type="ECO:0000256" key="7">
    <source>
        <dbReference type="ARBA" id="ARBA00022840"/>
    </source>
</evidence>
<dbReference type="InterPro" id="IPR050250">
    <property type="entry name" value="Macrolide_Exporter_MacB"/>
</dbReference>
<dbReference type="AlphaFoldDB" id="A0A562XC74"/>
<dbReference type="GO" id="GO:0016887">
    <property type="term" value="F:ATP hydrolysis activity"/>
    <property type="evidence" value="ECO:0007669"/>
    <property type="project" value="InterPro"/>
</dbReference>
<keyword evidence="10 13" id="KW-0472">Membrane</keyword>
<dbReference type="EMBL" id="VOAP01000016">
    <property type="protein sequence ID" value="TWO19731.1"/>
    <property type="molecule type" value="Genomic_DNA"/>
</dbReference>
<dbReference type="InterPro" id="IPR003593">
    <property type="entry name" value="AAA+_ATPase"/>
</dbReference>
<dbReference type="GO" id="GO:0022857">
    <property type="term" value="F:transmembrane transporter activity"/>
    <property type="evidence" value="ECO:0007669"/>
    <property type="project" value="TreeGrafter"/>
</dbReference>
<comment type="subcellular location">
    <subcellularLocation>
        <location evidence="1">Cell inner membrane</location>
        <topology evidence="1">Multi-pass membrane protein</topology>
    </subcellularLocation>
</comment>
<evidence type="ECO:0000256" key="11">
    <source>
        <dbReference type="ARBA" id="ARBA00038388"/>
    </source>
</evidence>
<dbReference type="SUPFAM" id="SSF52540">
    <property type="entry name" value="P-loop containing nucleoside triphosphate hydrolases"/>
    <property type="match status" value="1"/>
</dbReference>
<protein>
    <recommendedName>
        <fullName evidence="12">Pyoverdine export ATP-binding/permease protein PvdT</fullName>
    </recommendedName>
</protein>
<keyword evidence="2" id="KW-0813">Transport</keyword>
<evidence type="ECO:0000256" key="1">
    <source>
        <dbReference type="ARBA" id="ARBA00004429"/>
    </source>
</evidence>
<proteinExistence type="inferred from homology"/>
<dbReference type="SMART" id="SM00382">
    <property type="entry name" value="AAA"/>
    <property type="match status" value="1"/>
</dbReference>
<keyword evidence="8" id="KW-1278">Translocase</keyword>
<evidence type="ECO:0000259" key="14">
    <source>
        <dbReference type="PROSITE" id="PS50893"/>
    </source>
</evidence>
<dbReference type="InterPro" id="IPR027417">
    <property type="entry name" value="P-loop_NTPase"/>
</dbReference>
<dbReference type="CDD" id="cd03255">
    <property type="entry name" value="ABC_MJ0796_LolCDE_FtsE"/>
    <property type="match status" value="1"/>
</dbReference>
<evidence type="ECO:0000256" key="9">
    <source>
        <dbReference type="ARBA" id="ARBA00022989"/>
    </source>
</evidence>
<feature type="transmembrane region" description="Helical" evidence="13">
    <location>
        <begin position="600"/>
        <end position="623"/>
    </location>
</feature>
<keyword evidence="4" id="KW-0997">Cell inner membrane</keyword>
<evidence type="ECO:0000256" key="12">
    <source>
        <dbReference type="ARBA" id="ARBA00041199"/>
    </source>
</evidence>
<feature type="domain" description="ABC transporter" evidence="14">
    <location>
        <begin position="2"/>
        <end position="240"/>
    </location>
</feature>
<feature type="transmembrane region" description="Helical" evidence="13">
    <location>
        <begin position="516"/>
        <end position="542"/>
    </location>
</feature>
<name>A0A562XC74_CAMHY</name>
<dbReference type="PANTHER" id="PTHR30572:SF14">
    <property type="entry name" value="MACROLIDE EXPORT ATP-BINDING_PERMEASE PROTEIN MACB"/>
    <property type="match status" value="1"/>
</dbReference>
<accession>A0A562XC74</accession>
<dbReference type="InterPro" id="IPR003439">
    <property type="entry name" value="ABC_transporter-like_ATP-bd"/>
</dbReference>
<evidence type="ECO:0000256" key="10">
    <source>
        <dbReference type="ARBA" id="ARBA00023136"/>
    </source>
</evidence>
<keyword evidence="7" id="KW-0067">ATP-binding</keyword>
<dbReference type="InterPro" id="IPR025857">
    <property type="entry name" value="MacB_PCD"/>
</dbReference>
<feature type="transmembrane region" description="Helical" evidence="13">
    <location>
        <begin position="563"/>
        <end position="588"/>
    </location>
</feature>
<dbReference type="Pfam" id="PF00005">
    <property type="entry name" value="ABC_tran"/>
    <property type="match status" value="1"/>
</dbReference>
<dbReference type="PROSITE" id="PS50893">
    <property type="entry name" value="ABC_TRANSPORTER_2"/>
    <property type="match status" value="1"/>
</dbReference>
<dbReference type="InterPro" id="IPR017871">
    <property type="entry name" value="ABC_transporter-like_CS"/>
</dbReference>
<dbReference type="FunFam" id="3.40.50.300:FF:000032">
    <property type="entry name" value="Export ABC transporter ATP-binding protein"/>
    <property type="match status" value="1"/>
</dbReference>
<dbReference type="RefSeq" id="WP_147497391.1">
    <property type="nucleotide sequence ID" value="NZ_VOAP01000016.1"/>
</dbReference>
<evidence type="ECO:0000256" key="3">
    <source>
        <dbReference type="ARBA" id="ARBA00022475"/>
    </source>
</evidence>
<keyword evidence="3" id="KW-1003">Cell membrane</keyword>
<dbReference type="PANTHER" id="PTHR30572">
    <property type="entry name" value="MEMBRANE COMPONENT OF TRANSPORTER-RELATED"/>
    <property type="match status" value="1"/>
</dbReference>
<evidence type="ECO:0000256" key="6">
    <source>
        <dbReference type="ARBA" id="ARBA00022741"/>
    </source>
</evidence>
<dbReference type="Pfam" id="PF12704">
    <property type="entry name" value="MacB_PCD"/>
    <property type="match status" value="1"/>
</dbReference>
<keyword evidence="6" id="KW-0547">Nucleotide-binding</keyword>
<sequence>MIKLQNIKKKFITGGVETEVLKGINLSINRGEFVAIIGQSGSGKSTLMNILGCLDTPSSGKYLLDGQDISKFDRDALSNLRLKTFGFIFQRYNLLSSNDVKNNVALPGVYAGMGRKDRLNFAKELLSKLGLESKFDTYPNQLSGGQQQRVSIARALMNGGDILLCDEPTGALDSASGVMVMEILKDLHKSGHTIIVVTHDKDIASWADRIIEIKDGNILSDSKKQNNIYEFKKASEGIKKGFKASLDRFLESFSMSVGAIKAHKLRSFLTMLGIIIGIASVVCVVALAKGSQEKILNEINKVGTSTIMLNPGKAPGDPNKNKIKKFTLDDAELLSKLEFVDYATPTVLQSGLLVYANQNANANLRAGSENYLKITGVKVVLGRDFSSDDIKNSESVIIIDTDVKSSFFGQNDPIGKTILFNKKPFKIIGVAKKDEGAFGSENLTVYMPYSTAVNKITGDRNLRSITVKLKSNVNAQLAESTIKEVMSVKRGDSDFYTRNSDTIMQTIKSTTDAMSLLISGIALISLMVGGIGVMNIMLVSVFERTKEIGIRMAIGAKSKDIMIQFLIEAVLLCAIGGAIGVGLAYLIGYIFNMFGASFKMIFSTTSIFIALGVSSLIGIIFGYMPARNAARLNPIDALSRE</sequence>
<dbReference type="GO" id="GO:0005524">
    <property type="term" value="F:ATP binding"/>
    <property type="evidence" value="ECO:0007669"/>
    <property type="project" value="UniProtKB-KW"/>
</dbReference>
<evidence type="ECO:0000256" key="13">
    <source>
        <dbReference type="SAM" id="Phobius"/>
    </source>
</evidence>
<dbReference type="GO" id="GO:0098796">
    <property type="term" value="C:membrane protein complex"/>
    <property type="evidence" value="ECO:0007669"/>
    <property type="project" value="UniProtKB-ARBA"/>
</dbReference>
<keyword evidence="5 13" id="KW-0812">Transmembrane</keyword>
<dbReference type="InterPro" id="IPR017911">
    <property type="entry name" value="MacB-like_ATP-bd"/>
</dbReference>
<gene>
    <name evidence="15" type="primary">macB</name>
    <name evidence="15" type="ORF">YZ82_06475</name>
</gene>